<dbReference type="PANTHER" id="PTHR34387:SF1">
    <property type="entry name" value="PERIPLASMIC IMMUNOGENIC PROTEIN"/>
    <property type="match status" value="1"/>
</dbReference>
<dbReference type="RefSeq" id="WP_132604808.1">
    <property type="nucleotide sequence ID" value="NZ_NRRP01000017.1"/>
</dbReference>
<accession>A0A4R2NJ92</accession>
<protein>
    <recommendedName>
        <fullName evidence="4">Secreted protein</fullName>
    </recommendedName>
</protein>
<keyword evidence="3" id="KW-1185">Reference proteome</keyword>
<dbReference type="Gene3D" id="3.30.110.170">
    <property type="entry name" value="Protein of unknown function (DUF541), domain 1"/>
    <property type="match status" value="1"/>
</dbReference>
<dbReference type="Pfam" id="PF04402">
    <property type="entry name" value="SIMPL"/>
    <property type="match status" value="1"/>
</dbReference>
<organism evidence="2 3">
    <name type="scientific">Rhodovulum adriaticum</name>
    <name type="common">Rhodopseudomonas adriatica</name>
    <dbReference type="NCBI Taxonomy" id="35804"/>
    <lineage>
        <taxon>Bacteria</taxon>
        <taxon>Pseudomonadati</taxon>
        <taxon>Pseudomonadota</taxon>
        <taxon>Alphaproteobacteria</taxon>
        <taxon>Rhodobacterales</taxon>
        <taxon>Paracoccaceae</taxon>
        <taxon>Rhodovulum</taxon>
    </lineage>
</organism>
<feature type="chain" id="PRO_5020671606" description="Secreted protein" evidence="1">
    <location>
        <begin position="20"/>
        <end position="227"/>
    </location>
</feature>
<comment type="caution">
    <text evidence="2">The sequence shown here is derived from an EMBL/GenBank/DDBJ whole genome shotgun (WGS) entry which is preliminary data.</text>
</comment>
<sequence>MRVLAMIAMVLCLPAAALADESPRLTVTGTGEVDAAPDMATLRFGVEHEDRRAEAAMAAVSADMARILERLSAAGVAPRDMQTSGLSLSPVWTGYDSGKRREITGFHASNQLTVRVRGLEGIGGLLDRVITEGANSFQGISFGLQGPEPLQDEARRRAVAEALRKAELYAEAAGVSLGSVISISESGSSDPRPVMMEAARMASAPVPVAAGEVSLSARVTMVFEIEN</sequence>
<evidence type="ECO:0000313" key="2">
    <source>
        <dbReference type="EMBL" id="TCP21392.1"/>
    </source>
</evidence>
<dbReference type="InterPro" id="IPR007497">
    <property type="entry name" value="SIMPL/DUF541"/>
</dbReference>
<feature type="signal peptide" evidence="1">
    <location>
        <begin position="1"/>
        <end position="19"/>
    </location>
</feature>
<name>A0A4R2NJ92_RHOAD</name>
<dbReference type="AlphaFoldDB" id="A0A4R2NJ92"/>
<evidence type="ECO:0008006" key="4">
    <source>
        <dbReference type="Google" id="ProtNLM"/>
    </source>
</evidence>
<dbReference type="GO" id="GO:0006974">
    <property type="term" value="P:DNA damage response"/>
    <property type="evidence" value="ECO:0007669"/>
    <property type="project" value="TreeGrafter"/>
</dbReference>
<dbReference type="Proteomes" id="UP000295733">
    <property type="component" value="Unassembled WGS sequence"/>
</dbReference>
<gene>
    <name evidence="2" type="ORF">EV656_11143</name>
</gene>
<evidence type="ECO:0000256" key="1">
    <source>
        <dbReference type="SAM" id="SignalP"/>
    </source>
</evidence>
<keyword evidence="1" id="KW-0732">Signal</keyword>
<reference evidence="2 3" key="1">
    <citation type="submission" date="2019-03" db="EMBL/GenBank/DDBJ databases">
        <title>Genomic Encyclopedia of Type Strains, Phase IV (KMG-IV): sequencing the most valuable type-strain genomes for metagenomic binning, comparative biology and taxonomic classification.</title>
        <authorList>
            <person name="Goeker M."/>
        </authorList>
    </citation>
    <scope>NUCLEOTIDE SEQUENCE [LARGE SCALE GENOMIC DNA]</scope>
    <source>
        <strain evidence="2 3">DSM 2781</strain>
    </source>
</reference>
<dbReference type="PANTHER" id="PTHR34387">
    <property type="entry name" value="SLR1258 PROTEIN"/>
    <property type="match status" value="1"/>
</dbReference>
<dbReference type="EMBL" id="SLXL01000011">
    <property type="protein sequence ID" value="TCP21392.1"/>
    <property type="molecule type" value="Genomic_DNA"/>
</dbReference>
<dbReference type="Gene3D" id="3.30.70.2970">
    <property type="entry name" value="Protein of unknown function (DUF541), domain 2"/>
    <property type="match status" value="1"/>
</dbReference>
<evidence type="ECO:0000313" key="3">
    <source>
        <dbReference type="Proteomes" id="UP000295733"/>
    </source>
</evidence>
<dbReference type="InterPro" id="IPR052022">
    <property type="entry name" value="26kDa_periplasmic_antigen"/>
</dbReference>
<dbReference type="OrthoDB" id="9813144at2"/>
<proteinExistence type="predicted"/>